<keyword evidence="2" id="KW-0963">Cytoplasm</keyword>
<feature type="domain" description="CLIP1 zinc knuckle" evidence="8">
    <location>
        <begin position="488"/>
        <end position="504"/>
    </location>
</feature>
<comment type="subcellular location">
    <subcellularLocation>
        <location evidence="1">Cytoplasm</location>
        <location evidence="1">Cytoskeleton</location>
    </subcellularLocation>
</comment>
<evidence type="ECO:0000256" key="2">
    <source>
        <dbReference type="ARBA" id="ARBA00022490"/>
    </source>
</evidence>
<name>A0A8T3DW60_9TELE</name>
<dbReference type="OrthoDB" id="5412539at2759"/>
<evidence type="ECO:0000259" key="8">
    <source>
        <dbReference type="Pfam" id="PF16641"/>
    </source>
</evidence>
<comment type="caution">
    <text evidence="9">The sequence shown here is derived from an EMBL/GenBank/DDBJ whole genome shotgun (WGS) entry which is preliminary data.</text>
</comment>
<evidence type="ECO:0000256" key="4">
    <source>
        <dbReference type="ARBA" id="ARBA00023054"/>
    </source>
</evidence>
<feature type="coiled-coil region" evidence="6">
    <location>
        <begin position="393"/>
        <end position="420"/>
    </location>
</feature>
<evidence type="ECO:0000256" key="5">
    <source>
        <dbReference type="ARBA" id="ARBA00023212"/>
    </source>
</evidence>
<feature type="region of interest" description="Disordered" evidence="7">
    <location>
        <begin position="38"/>
        <end position="118"/>
    </location>
</feature>
<dbReference type="PANTHER" id="PTHR23159">
    <property type="entry name" value="CENTROSOMAL PROTEIN 2"/>
    <property type="match status" value="1"/>
</dbReference>
<feature type="coiled-coil region" evidence="6">
    <location>
        <begin position="310"/>
        <end position="361"/>
    </location>
</feature>
<dbReference type="EMBL" id="JAERUA010000004">
    <property type="protein sequence ID" value="KAI1901172.1"/>
    <property type="molecule type" value="Genomic_DNA"/>
</dbReference>
<evidence type="ECO:0000256" key="1">
    <source>
        <dbReference type="ARBA" id="ARBA00004245"/>
    </source>
</evidence>
<keyword evidence="10" id="KW-1185">Reference proteome</keyword>
<evidence type="ECO:0000256" key="7">
    <source>
        <dbReference type="SAM" id="MobiDB-lite"/>
    </source>
</evidence>
<dbReference type="Pfam" id="PF16641">
    <property type="entry name" value="CLIP1_ZNF"/>
    <property type="match status" value="2"/>
</dbReference>
<accession>A0A8T3DW60</accession>
<evidence type="ECO:0000313" key="10">
    <source>
        <dbReference type="Proteomes" id="UP000829720"/>
    </source>
</evidence>
<reference evidence="9" key="1">
    <citation type="submission" date="2021-01" db="EMBL/GenBank/DDBJ databases">
        <authorList>
            <person name="Zahm M."/>
            <person name="Roques C."/>
            <person name="Cabau C."/>
            <person name="Klopp C."/>
            <person name="Donnadieu C."/>
            <person name="Jouanno E."/>
            <person name="Lampietro C."/>
            <person name="Louis A."/>
            <person name="Herpin A."/>
            <person name="Echchiki A."/>
            <person name="Berthelot C."/>
            <person name="Parey E."/>
            <person name="Roest-Crollius H."/>
            <person name="Braasch I."/>
            <person name="Postlethwait J."/>
            <person name="Bobe J."/>
            <person name="Montfort J."/>
            <person name="Bouchez O."/>
            <person name="Begum T."/>
            <person name="Mejri S."/>
            <person name="Adams A."/>
            <person name="Chen W.-J."/>
            <person name="Guiguen Y."/>
        </authorList>
    </citation>
    <scope>NUCLEOTIDE SEQUENCE</scope>
    <source>
        <tissue evidence="9">Blood</tissue>
    </source>
</reference>
<dbReference type="InterPro" id="IPR032108">
    <property type="entry name" value="CLIP1_ZNF"/>
</dbReference>
<feature type="region of interest" description="Disordered" evidence="7">
    <location>
        <begin position="1"/>
        <end position="24"/>
    </location>
</feature>
<feature type="domain" description="CLIP1 zinc knuckle" evidence="8">
    <location>
        <begin position="448"/>
        <end position="465"/>
    </location>
</feature>
<dbReference type="PANTHER" id="PTHR23159:SF31">
    <property type="entry name" value="CENTROSOME-ASSOCIATED PROTEIN CEP250 ISOFORM X1"/>
    <property type="match status" value="1"/>
</dbReference>
<gene>
    <name evidence="9" type="ORF">AGOR_G00057450</name>
</gene>
<feature type="compositionally biased region" description="Basic and acidic residues" evidence="7">
    <location>
        <begin position="38"/>
        <end position="47"/>
    </location>
</feature>
<dbReference type="AlphaFoldDB" id="A0A8T3DW60"/>
<feature type="compositionally biased region" description="Polar residues" evidence="7">
    <location>
        <begin position="1"/>
        <end position="14"/>
    </location>
</feature>
<evidence type="ECO:0000313" key="9">
    <source>
        <dbReference type="EMBL" id="KAI1901172.1"/>
    </source>
</evidence>
<feature type="compositionally biased region" description="Basic and acidic residues" evidence="7">
    <location>
        <begin position="100"/>
        <end position="109"/>
    </location>
</feature>
<sequence length="510" mass="57895">MMRTSGDSSAQLTKMNDDLTEKERRLEELQGQLLEARERAERAEANEKQGCARAEQELQQSRDMHQEQLRTLQEQITQLEQSVEQAKARSQELQTAQEKTVQEEGERHSQQLQQLQDGLDKAKQELSCSRDRSKELEQLVAELQPYKEQAQAAQSASQMAQALEQLKQEKSEIQALLEGSRSAKQEVERQLEALKQQNSKYQEDLGVSKEQLTSETQRISSLSKEIEELKQTASQKFQDFTALQQENRKLAEELSNSRHDVSNQQKLEEECSTLNNQLLEMQMRESTLKKESDEEKTSLQKSIQKTSALIMERDKELETLRSEIAVLRGEKSAAQILQSAVQSLEADKARLQERVQSLERQLADEPAVSGASSPADAAVEHIKEEKESADGQIDFLNSVIVDLQRKNQELTGKLEKMAEAALNGNNASELDNYDGLKDAPSKKKPPPRLFCDICDCFDLHDTEDCPTQAQLPDSPPHTAYHGNRSDERPYCDICEVFGHWTDSCNDDQTF</sequence>
<evidence type="ECO:0000256" key="3">
    <source>
        <dbReference type="ARBA" id="ARBA00022701"/>
    </source>
</evidence>
<feature type="compositionally biased region" description="Basic and acidic residues" evidence="7">
    <location>
        <begin position="54"/>
        <end position="68"/>
    </location>
</feature>
<protein>
    <recommendedName>
        <fullName evidence="8">CLIP1 zinc knuckle domain-containing protein</fullName>
    </recommendedName>
</protein>
<proteinExistence type="predicted"/>
<keyword evidence="3" id="KW-0493">Microtubule</keyword>
<keyword evidence="5" id="KW-0206">Cytoskeleton</keyword>
<dbReference type="Proteomes" id="UP000829720">
    <property type="component" value="Unassembled WGS sequence"/>
</dbReference>
<organism evidence="9 10">
    <name type="scientific">Albula goreensis</name>
    <dbReference type="NCBI Taxonomy" id="1534307"/>
    <lineage>
        <taxon>Eukaryota</taxon>
        <taxon>Metazoa</taxon>
        <taxon>Chordata</taxon>
        <taxon>Craniata</taxon>
        <taxon>Vertebrata</taxon>
        <taxon>Euteleostomi</taxon>
        <taxon>Actinopterygii</taxon>
        <taxon>Neopterygii</taxon>
        <taxon>Teleostei</taxon>
        <taxon>Albuliformes</taxon>
        <taxon>Albulidae</taxon>
        <taxon>Albula</taxon>
    </lineage>
</organism>
<feature type="compositionally biased region" description="Polar residues" evidence="7">
    <location>
        <begin position="69"/>
        <end position="84"/>
    </location>
</feature>
<feature type="compositionally biased region" description="Basic and acidic residues" evidence="7">
    <location>
        <begin position="15"/>
        <end position="24"/>
    </location>
</feature>
<keyword evidence="4 6" id="KW-0175">Coiled coil</keyword>
<dbReference type="GO" id="GO:0005874">
    <property type="term" value="C:microtubule"/>
    <property type="evidence" value="ECO:0007669"/>
    <property type="project" value="UniProtKB-KW"/>
</dbReference>
<evidence type="ECO:0000256" key="6">
    <source>
        <dbReference type="SAM" id="Coils"/>
    </source>
</evidence>